<dbReference type="InterPro" id="IPR052016">
    <property type="entry name" value="Bact_Sigma-Reg"/>
</dbReference>
<evidence type="ECO:0000259" key="3">
    <source>
        <dbReference type="SMART" id="SM00331"/>
    </source>
</evidence>
<evidence type="ECO:0000256" key="1">
    <source>
        <dbReference type="ARBA" id="ARBA00022801"/>
    </source>
</evidence>
<dbReference type="Gene3D" id="3.60.40.10">
    <property type="entry name" value="PPM-type phosphatase domain"/>
    <property type="match status" value="1"/>
</dbReference>
<dbReference type="SMART" id="SM00065">
    <property type="entry name" value="GAF"/>
    <property type="match status" value="1"/>
</dbReference>
<dbReference type="Pfam" id="PF07228">
    <property type="entry name" value="SpoIIE"/>
    <property type="match status" value="1"/>
</dbReference>
<gene>
    <name evidence="4" type="ORF">K8U80_08905</name>
</gene>
<sequence>MESMVGEEFAELARLVELTSDAVALCSLDGTVLHVNEQMSALVIEEREGIVGQDIKDLLYSNLFERAGGHRLPFSLDGEDNTCMLKLLDGSFIPVRVRASEVSPRSLGMGGMLAHRVLVVIRSLEEQYSHDRQTQRLFSELQAVNRRLSGTLSVIMTAAGSKDLPSLLDAVLNKIVETLDADGSSIYFSESGGFKLRGISYGLARDYVPEFIPYGAGIPTYVLHEQRPCNLTIAPAAYGQGIESSIFYDIDTHVSTKLRVENVPPYRTLIAVPVFFGTQVLGILELGWKRPRRPRSLDARVLEVICDYLSIELVSLVSSLRAQRTEELTRSLNRMREFIFGQDGDHASIWRAVSEEVHRVLQCRTCAVPYDHERGCYYIDFEGGSRVCLPGSIEEMFFSTTAPAARVDPAARMSFVREQSAWSTSPEDLKTVRLVRVDQTTWAGEWLASRGLPSQGVFFDLRESLPPGVVDSEGNEIHEEAGYADGVPLMMLLLRDSTQEPIDDIEYDYLVRLAHDIEIMTHGLRQTNSERRIAQTLQVGMRNSLGQVPGITADSLYSSATRQALVGGDFYTLIRLPDDRAVMILGDVSGKGVEAASMSALVKTALTAYAWEGANPRDMVRSLNSMLMSFSRVETFATMFVAKIDLRTGTAAYCSAGHPPTVLIHPGRPGAQDASNASEMELLSVQSGVVGAFENMVYEGGVFSFSPGDILFMYTDGAIEARSADRQFFGERRLFDVLLRASVNGVEGLCQEVLAELDAFSGSALDDDIALVALRFDTVGGSVG</sequence>
<dbReference type="SUPFAM" id="SSF55785">
    <property type="entry name" value="PYP-like sensor domain (PAS domain)"/>
    <property type="match status" value="1"/>
</dbReference>
<reference evidence="4" key="2">
    <citation type="submission" date="2021-09" db="EMBL/GenBank/DDBJ databases">
        <authorList>
            <person name="Gilroy R."/>
        </authorList>
    </citation>
    <scope>NUCLEOTIDE SEQUENCE</scope>
    <source>
        <strain evidence="4">ChiGjej2B2-7701</strain>
    </source>
</reference>
<dbReference type="InterPro" id="IPR029016">
    <property type="entry name" value="GAF-like_dom_sf"/>
</dbReference>
<evidence type="ECO:0000313" key="4">
    <source>
        <dbReference type="EMBL" id="HJG31496.1"/>
    </source>
</evidence>
<feature type="domain" description="PPM-type phosphatase" evidence="3">
    <location>
        <begin position="548"/>
        <end position="776"/>
    </location>
</feature>
<dbReference type="SUPFAM" id="SSF81606">
    <property type="entry name" value="PP2C-like"/>
    <property type="match status" value="1"/>
</dbReference>
<dbReference type="InterPro" id="IPR003018">
    <property type="entry name" value="GAF"/>
</dbReference>
<comment type="caution">
    <text evidence="4">The sequence shown here is derived from an EMBL/GenBank/DDBJ whole genome shotgun (WGS) entry which is preliminary data.</text>
</comment>
<keyword evidence="1" id="KW-0378">Hydrolase</keyword>
<organism evidence="4 5">
    <name type="scientific">Collinsella ihumii</name>
    <dbReference type="NCBI Taxonomy" id="1720204"/>
    <lineage>
        <taxon>Bacteria</taxon>
        <taxon>Bacillati</taxon>
        <taxon>Actinomycetota</taxon>
        <taxon>Coriobacteriia</taxon>
        <taxon>Coriobacteriales</taxon>
        <taxon>Coriobacteriaceae</taxon>
        <taxon>Collinsella</taxon>
    </lineage>
</organism>
<dbReference type="SMART" id="SM00331">
    <property type="entry name" value="PP2C_SIG"/>
    <property type="match status" value="1"/>
</dbReference>
<dbReference type="Proteomes" id="UP000746751">
    <property type="component" value="Unassembled WGS sequence"/>
</dbReference>
<evidence type="ECO:0000313" key="5">
    <source>
        <dbReference type="Proteomes" id="UP000746751"/>
    </source>
</evidence>
<reference evidence="4" key="1">
    <citation type="journal article" date="2021" name="PeerJ">
        <title>Extensive microbial diversity within the chicken gut microbiome revealed by metagenomics and culture.</title>
        <authorList>
            <person name="Gilroy R."/>
            <person name="Ravi A."/>
            <person name="Getino M."/>
            <person name="Pursley I."/>
            <person name="Horton D.L."/>
            <person name="Alikhan N.F."/>
            <person name="Baker D."/>
            <person name="Gharbi K."/>
            <person name="Hall N."/>
            <person name="Watson M."/>
            <person name="Adriaenssens E.M."/>
            <person name="Foster-Nyarko E."/>
            <person name="Jarju S."/>
            <person name="Secka A."/>
            <person name="Antonio M."/>
            <person name="Oren A."/>
            <person name="Chaudhuri R.R."/>
            <person name="La Ragione R."/>
            <person name="Hildebrand F."/>
            <person name="Pallen M.J."/>
        </authorList>
    </citation>
    <scope>NUCLEOTIDE SEQUENCE</scope>
    <source>
        <strain evidence="4">ChiGjej2B2-7701</strain>
    </source>
</reference>
<dbReference type="GO" id="GO:0016791">
    <property type="term" value="F:phosphatase activity"/>
    <property type="evidence" value="ECO:0007669"/>
    <property type="project" value="TreeGrafter"/>
</dbReference>
<dbReference type="PANTHER" id="PTHR43156">
    <property type="entry name" value="STAGE II SPORULATION PROTEIN E-RELATED"/>
    <property type="match status" value="1"/>
</dbReference>
<dbReference type="Gene3D" id="3.30.450.20">
    <property type="entry name" value="PAS domain"/>
    <property type="match status" value="1"/>
</dbReference>
<dbReference type="InterPro" id="IPR001932">
    <property type="entry name" value="PPM-type_phosphatase-like_dom"/>
</dbReference>
<dbReference type="SUPFAM" id="SSF55781">
    <property type="entry name" value="GAF domain-like"/>
    <property type="match status" value="1"/>
</dbReference>
<accession>A0A921LQZ7</accession>
<dbReference type="Pfam" id="PF13185">
    <property type="entry name" value="GAF_2"/>
    <property type="match status" value="1"/>
</dbReference>
<proteinExistence type="predicted"/>
<feature type="domain" description="GAF" evidence="2">
    <location>
        <begin position="163"/>
        <end position="323"/>
    </location>
</feature>
<dbReference type="InterPro" id="IPR036457">
    <property type="entry name" value="PPM-type-like_dom_sf"/>
</dbReference>
<dbReference type="Gene3D" id="3.30.450.40">
    <property type="match status" value="1"/>
</dbReference>
<dbReference type="PANTHER" id="PTHR43156:SF2">
    <property type="entry name" value="STAGE II SPORULATION PROTEIN E"/>
    <property type="match status" value="1"/>
</dbReference>
<dbReference type="AlphaFoldDB" id="A0A921LQZ7"/>
<name>A0A921LQZ7_9ACTN</name>
<dbReference type="EMBL" id="DYVF01000051">
    <property type="protein sequence ID" value="HJG31496.1"/>
    <property type="molecule type" value="Genomic_DNA"/>
</dbReference>
<dbReference type="InterPro" id="IPR035965">
    <property type="entry name" value="PAS-like_dom_sf"/>
</dbReference>
<evidence type="ECO:0000259" key="2">
    <source>
        <dbReference type="SMART" id="SM00065"/>
    </source>
</evidence>
<protein>
    <submittedName>
        <fullName evidence="4">SpoIIE family protein phosphatase</fullName>
    </submittedName>
</protein>